<sequence>MSNNTESPVTQVPPDPTQTDNNGPLLVGGPVFSAGIVEPSTTSRESTAGVLSGGIEESTIFVSTTIARGTDATSSPFTFTSQVTFTRPVTSTSATATTTGLTTQAQTDATGPSKAIIGGIAGGAVTIILALVAFCAFRRTRRKRKGLIIRTPDFEVSDTTEPQQSQAPTLAEASGLFIPHPFLSLTSEPQDSVSAVKRREKDQIQSLPSRPQHNQEDVGNIRDPFQDPEVQSRDPINALDRIQELTGQLEMELQQLNNLARSGQLSEAEHTRLEEIRHTTGLTIPFDQRHGLVTRFWGQCYCERGLVVLGLVGVGEGLPCLLTDRDSRLGVYCAWKNRAAEALNNSGNGIRARRSGIGNNSGVQSTRGRREDSNETGNSQEEEERGSLEAWLYKTAMRKKGESERTFQ</sequence>
<reference evidence="3" key="1">
    <citation type="submission" date="2020-11" db="EMBL/GenBank/DDBJ databases">
        <authorList>
            <consortium name="DOE Joint Genome Institute"/>
            <person name="Ahrendt S."/>
            <person name="Riley R."/>
            <person name="Andreopoulos W."/>
            <person name="Labutti K."/>
            <person name="Pangilinan J."/>
            <person name="Ruiz-Duenas F.J."/>
            <person name="Barrasa J.M."/>
            <person name="Sanchez-Garcia M."/>
            <person name="Camarero S."/>
            <person name="Miyauchi S."/>
            <person name="Serrano A."/>
            <person name="Linde D."/>
            <person name="Babiker R."/>
            <person name="Drula E."/>
            <person name="Ayuso-Fernandez I."/>
            <person name="Pacheco R."/>
            <person name="Padilla G."/>
            <person name="Ferreira P."/>
            <person name="Barriuso J."/>
            <person name="Kellner H."/>
            <person name="Castanera R."/>
            <person name="Alfaro M."/>
            <person name="Ramirez L."/>
            <person name="Pisabarro A.G."/>
            <person name="Kuo A."/>
            <person name="Tritt A."/>
            <person name="Lipzen A."/>
            <person name="He G."/>
            <person name="Yan M."/>
            <person name="Ng V."/>
            <person name="Cullen D."/>
            <person name="Martin F."/>
            <person name="Rosso M.-N."/>
            <person name="Henrissat B."/>
            <person name="Hibbett D."/>
            <person name="Martinez A.T."/>
            <person name="Grigoriev I.V."/>
        </authorList>
    </citation>
    <scope>NUCLEOTIDE SEQUENCE</scope>
    <source>
        <strain evidence="3">MF-IS2</strain>
    </source>
</reference>
<keyword evidence="2" id="KW-1133">Transmembrane helix</keyword>
<accession>A0A9P6BX29</accession>
<proteinExistence type="predicted"/>
<protein>
    <submittedName>
        <fullName evidence="3">Uncharacterized protein</fullName>
    </submittedName>
</protein>
<dbReference type="Proteomes" id="UP000807342">
    <property type="component" value="Unassembled WGS sequence"/>
</dbReference>
<feature type="region of interest" description="Disordered" evidence="1">
    <location>
        <begin position="348"/>
        <end position="389"/>
    </location>
</feature>
<feature type="transmembrane region" description="Helical" evidence="2">
    <location>
        <begin position="115"/>
        <end position="137"/>
    </location>
</feature>
<dbReference type="OrthoDB" id="3068801at2759"/>
<evidence type="ECO:0000256" key="1">
    <source>
        <dbReference type="SAM" id="MobiDB-lite"/>
    </source>
</evidence>
<gene>
    <name evidence="3" type="ORF">P691DRAFT_780776</name>
</gene>
<keyword evidence="2" id="KW-0472">Membrane</keyword>
<organism evidence="3 4">
    <name type="scientific">Macrolepiota fuliginosa MF-IS2</name>
    <dbReference type="NCBI Taxonomy" id="1400762"/>
    <lineage>
        <taxon>Eukaryota</taxon>
        <taxon>Fungi</taxon>
        <taxon>Dikarya</taxon>
        <taxon>Basidiomycota</taxon>
        <taxon>Agaricomycotina</taxon>
        <taxon>Agaricomycetes</taxon>
        <taxon>Agaricomycetidae</taxon>
        <taxon>Agaricales</taxon>
        <taxon>Agaricineae</taxon>
        <taxon>Agaricaceae</taxon>
        <taxon>Macrolepiota</taxon>
    </lineage>
</organism>
<feature type="region of interest" description="Disordered" evidence="1">
    <location>
        <begin position="188"/>
        <end position="220"/>
    </location>
</feature>
<keyword evidence="4" id="KW-1185">Reference proteome</keyword>
<dbReference type="EMBL" id="MU152116">
    <property type="protein sequence ID" value="KAF9441010.1"/>
    <property type="molecule type" value="Genomic_DNA"/>
</dbReference>
<name>A0A9P6BX29_9AGAR</name>
<feature type="region of interest" description="Disordered" evidence="1">
    <location>
        <begin position="1"/>
        <end position="29"/>
    </location>
</feature>
<feature type="compositionally biased region" description="Polar residues" evidence="1">
    <location>
        <begin position="357"/>
        <end position="366"/>
    </location>
</feature>
<evidence type="ECO:0000313" key="4">
    <source>
        <dbReference type="Proteomes" id="UP000807342"/>
    </source>
</evidence>
<keyword evidence="2" id="KW-0812">Transmembrane</keyword>
<comment type="caution">
    <text evidence="3">The sequence shown here is derived from an EMBL/GenBank/DDBJ whole genome shotgun (WGS) entry which is preliminary data.</text>
</comment>
<evidence type="ECO:0000313" key="3">
    <source>
        <dbReference type="EMBL" id="KAF9441010.1"/>
    </source>
</evidence>
<evidence type="ECO:0000256" key="2">
    <source>
        <dbReference type="SAM" id="Phobius"/>
    </source>
</evidence>
<dbReference type="AlphaFoldDB" id="A0A9P6BX29"/>